<evidence type="ECO:0000313" key="1">
    <source>
        <dbReference type="EMBL" id="KAB1271052.1"/>
    </source>
</evidence>
<keyword evidence="2" id="KW-1185">Reference proteome</keyword>
<comment type="caution">
    <text evidence="1">The sequence shown here is derived from an EMBL/GenBank/DDBJ whole genome shotgun (WGS) entry which is preliminary data.</text>
</comment>
<organism evidence="1 2">
    <name type="scientific">Camelus dromedarius</name>
    <name type="common">Dromedary</name>
    <name type="synonym">Arabian camel</name>
    <dbReference type="NCBI Taxonomy" id="9838"/>
    <lineage>
        <taxon>Eukaryota</taxon>
        <taxon>Metazoa</taxon>
        <taxon>Chordata</taxon>
        <taxon>Craniata</taxon>
        <taxon>Vertebrata</taxon>
        <taxon>Euteleostomi</taxon>
        <taxon>Mammalia</taxon>
        <taxon>Eutheria</taxon>
        <taxon>Laurasiatheria</taxon>
        <taxon>Artiodactyla</taxon>
        <taxon>Tylopoda</taxon>
        <taxon>Camelidae</taxon>
        <taxon>Camelus</taxon>
    </lineage>
</organism>
<dbReference type="Proteomes" id="UP000299084">
    <property type="component" value="Unassembled WGS sequence"/>
</dbReference>
<gene>
    <name evidence="1" type="ORF">Cadr_000009243</name>
</gene>
<evidence type="ECO:0000313" key="2">
    <source>
        <dbReference type="Proteomes" id="UP000299084"/>
    </source>
</evidence>
<dbReference type="AlphaFoldDB" id="A0A5N4DIR7"/>
<reference evidence="1 2" key="1">
    <citation type="journal article" date="2019" name="Mol. Ecol. Resour.">
        <title>Improving Illumina assemblies with Hi-C and long reads: an example with the North African dromedary.</title>
        <authorList>
            <person name="Elbers J.P."/>
            <person name="Rogers M.F."/>
            <person name="Perelman P.L."/>
            <person name="Proskuryakova A.A."/>
            <person name="Serdyukova N.A."/>
            <person name="Johnson W.E."/>
            <person name="Horin P."/>
            <person name="Corander J."/>
            <person name="Murphy D."/>
            <person name="Burger P.A."/>
        </authorList>
    </citation>
    <scope>NUCLEOTIDE SEQUENCE [LARGE SCALE GENOMIC DNA]</scope>
    <source>
        <strain evidence="1">Drom800</strain>
        <tissue evidence="1">Blood</tissue>
    </source>
</reference>
<dbReference type="EMBL" id="JWIN03000011">
    <property type="protein sequence ID" value="KAB1271052.1"/>
    <property type="molecule type" value="Genomic_DNA"/>
</dbReference>
<sequence>METQIPSTPCTLQQLRDEDIPTQCNRAHIKLYFYSWENTSTVKEIKLLEFEDTQVQINALTHTSPQLKKTKETNRRVICSEK</sequence>
<accession>A0A5N4DIR7</accession>
<protein>
    <submittedName>
        <fullName evidence="1">Uncharacterized protein</fullName>
    </submittedName>
</protein>
<name>A0A5N4DIR7_CAMDR</name>
<proteinExistence type="predicted"/>